<feature type="compositionally biased region" description="Basic and acidic residues" evidence="1">
    <location>
        <begin position="741"/>
        <end position="751"/>
    </location>
</feature>
<dbReference type="OrthoDB" id="5431013at2759"/>
<feature type="region of interest" description="Disordered" evidence="1">
    <location>
        <begin position="178"/>
        <end position="201"/>
    </location>
</feature>
<evidence type="ECO:0000313" key="2">
    <source>
        <dbReference type="EMBL" id="KAF2269260.1"/>
    </source>
</evidence>
<feature type="region of interest" description="Disordered" evidence="1">
    <location>
        <begin position="474"/>
        <end position="569"/>
    </location>
</feature>
<gene>
    <name evidence="2" type="ORF">CC78DRAFT_575360</name>
</gene>
<dbReference type="GO" id="GO:0006355">
    <property type="term" value="P:regulation of DNA-templated transcription"/>
    <property type="evidence" value="ECO:0007669"/>
    <property type="project" value="InterPro"/>
</dbReference>
<dbReference type="Proteomes" id="UP000800093">
    <property type="component" value="Unassembled WGS sequence"/>
</dbReference>
<sequence>MAEIGLIASVIQVAGAGLKLSQTLYQYAETVASADRRLKDIAREVELTSFVIDELAQIFKQDESSALLSKSALKTADETVQECSAMFMELEAELKKSKKSKMGRLMLPFRESKIDLLRSHIDKMKSTLQLLMQVLTHAHHVASRKLDHEAEAAQREQIKALILSKKESTKRYEESLRNYSMSQGSTLAGKDDDNDDPVDQPESVKDLAMFASSISSTITAESLKACVHHVQNLLKDIEVLQRELSHGPEGADSSERQQSLVGSYFRARGHLDEVLLGSSKSFKDNVKSKIKRELSAAVNSFMDSTLQADETRLLKQSNSPAEISLRRRTESDARSALTQAREEARKAEQEKIMQELKKRGNEIANDPGSIAEEHGYENWRVEGSAITPKGRTRRRRNSSPSEESSRILGKEEAILGFNGKLTTYARKSTALQEEIAFMNEMLAKRNLSARNREEIKKEKRTLQQAMLRLDIEHNRQRLEKQSEPSTEPAQSSDRFQSWSPGSSVEGDESDQEFGHSASRVHAIQRERDTARRRSPLPHQPHAPTIYVEREPPHRRPTPKRNASKNTLRSHAPYLEGYEFYQLGLHRTRSQGHSPAPNITLYNSSSPRTDPGVMTQHPRLETRRGRGSFRDEDFLDDTTEEITPNRFRTRRGRRDVRNPDLLEQRWEAQLREERAVKGEFESQRKNVFPRAPIVSYYGEEAATDDAEFYRQHNQGSGDSLNQLAPRAAKRTSRLPSAYLDARSLHSERDRASRSTSRHQRRYPPLRVQHGASPFSSDIPVEVAVDHIVTDEEGRQQGFTENSRRNNRKKTEERTRSMGDIPIPPLPMTRSSSSAEESRVNIHEDEFSSQFSSGLYDDYYREPTLTGPDDSGSTGPAEPSYHNTVSTNADMRGPIEVTDVEVDDLLSEWTTLHVEEH</sequence>
<comment type="caution">
    <text evidence="2">The sequence shown here is derived from an EMBL/GenBank/DDBJ whole genome shotgun (WGS) entry which is preliminary data.</text>
</comment>
<feature type="region of interest" description="Disordered" evidence="1">
    <location>
        <begin position="789"/>
        <end position="835"/>
    </location>
</feature>
<evidence type="ECO:0008006" key="4">
    <source>
        <dbReference type="Google" id="ProtNLM"/>
    </source>
</evidence>
<feature type="region of interest" description="Disordered" evidence="1">
    <location>
        <begin position="381"/>
        <end position="407"/>
    </location>
</feature>
<dbReference type="InterPro" id="IPR039327">
    <property type="entry name" value="CON7-like"/>
</dbReference>
<proteinExistence type="predicted"/>
<evidence type="ECO:0000313" key="3">
    <source>
        <dbReference type="Proteomes" id="UP000800093"/>
    </source>
</evidence>
<evidence type="ECO:0000256" key="1">
    <source>
        <dbReference type="SAM" id="MobiDB-lite"/>
    </source>
</evidence>
<feature type="region of interest" description="Disordered" evidence="1">
    <location>
        <begin position="856"/>
        <end position="886"/>
    </location>
</feature>
<feature type="region of interest" description="Disordered" evidence="1">
    <location>
        <begin position="317"/>
        <end position="344"/>
    </location>
</feature>
<dbReference type="AlphaFoldDB" id="A0A9P4TQ69"/>
<feature type="compositionally biased region" description="Basic and acidic residues" evidence="1">
    <location>
        <begin position="324"/>
        <end position="333"/>
    </location>
</feature>
<dbReference type="EMBL" id="ML986583">
    <property type="protein sequence ID" value="KAF2269260.1"/>
    <property type="molecule type" value="Genomic_DNA"/>
</dbReference>
<accession>A0A9P4TQ69</accession>
<reference evidence="3" key="1">
    <citation type="journal article" date="2020" name="Stud. Mycol.">
        <title>101 Dothideomycetes genomes: A test case for predicting lifestyles and emergence of pathogens.</title>
        <authorList>
            <person name="Haridas S."/>
            <person name="Albert R."/>
            <person name="Binder M."/>
            <person name="Bloem J."/>
            <person name="LaButti K."/>
            <person name="Salamov A."/>
            <person name="Andreopoulos B."/>
            <person name="Baker S."/>
            <person name="Barry K."/>
            <person name="Bills G."/>
            <person name="Bluhm B."/>
            <person name="Cannon C."/>
            <person name="Castanera R."/>
            <person name="Culley D."/>
            <person name="Daum C."/>
            <person name="Ezra D."/>
            <person name="Gonzalez J."/>
            <person name="Henrissat B."/>
            <person name="Kuo A."/>
            <person name="Liang C."/>
            <person name="Lipzen A."/>
            <person name="Lutzoni F."/>
            <person name="Magnuson J."/>
            <person name="Mondo S."/>
            <person name="Nolan M."/>
            <person name="Ohm R."/>
            <person name="Pangilinan J."/>
            <person name="Park H.-J."/>
            <person name="Ramirez L."/>
            <person name="Alfaro M."/>
            <person name="Sun H."/>
            <person name="Tritt A."/>
            <person name="Yoshinaga Y."/>
            <person name="Zwiers L.-H."/>
            <person name="Turgeon B."/>
            <person name="Goodwin S."/>
            <person name="Spatafora J."/>
            <person name="Crous P."/>
            <person name="Grigoriev I."/>
        </authorList>
    </citation>
    <scope>NUCLEOTIDE SEQUENCE [LARGE SCALE GENOMIC DNA]</scope>
    <source>
        <strain evidence="3">CBS 304.66</strain>
    </source>
</reference>
<dbReference type="PANTHER" id="PTHR36167:SF4">
    <property type="entry name" value="FUNGAL N-TERMINAL DOMAIN-CONTAINING PROTEIN"/>
    <property type="match status" value="1"/>
</dbReference>
<feature type="compositionally biased region" description="Polar residues" evidence="1">
    <location>
        <begin position="710"/>
        <end position="721"/>
    </location>
</feature>
<name>A0A9P4TQ69_9PLEO</name>
<dbReference type="PANTHER" id="PTHR36167">
    <property type="entry name" value="C2H2 FINGER DOMAIN TRANSCRIPTION FACTOR (EUROFUNG)-RELATED"/>
    <property type="match status" value="1"/>
</dbReference>
<protein>
    <recommendedName>
        <fullName evidence="4">Fungal N-terminal domain-containing protein</fullName>
    </recommendedName>
</protein>
<feature type="region of interest" description="Disordered" evidence="1">
    <location>
        <begin position="600"/>
        <end position="620"/>
    </location>
</feature>
<feature type="region of interest" description="Disordered" evidence="1">
    <location>
        <begin position="710"/>
        <end position="777"/>
    </location>
</feature>
<organism evidence="2 3">
    <name type="scientific">Lojkania enalia</name>
    <dbReference type="NCBI Taxonomy" id="147567"/>
    <lineage>
        <taxon>Eukaryota</taxon>
        <taxon>Fungi</taxon>
        <taxon>Dikarya</taxon>
        <taxon>Ascomycota</taxon>
        <taxon>Pezizomycotina</taxon>
        <taxon>Dothideomycetes</taxon>
        <taxon>Pleosporomycetidae</taxon>
        <taxon>Pleosporales</taxon>
        <taxon>Pleosporales incertae sedis</taxon>
        <taxon>Lojkania</taxon>
    </lineage>
</organism>
<keyword evidence="3" id="KW-1185">Reference proteome</keyword>
<feature type="compositionally biased region" description="Polar residues" evidence="1">
    <location>
        <begin position="483"/>
        <end position="502"/>
    </location>
</feature>